<evidence type="ECO:0000313" key="3">
    <source>
        <dbReference type="Proteomes" id="UP001165160"/>
    </source>
</evidence>
<feature type="region of interest" description="Disordered" evidence="1">
    <location>
        <begin position="73"/>
        <end position="136"/>
    </location>
</feature>
<evidence type="ECO:0000256" key="1">
    <source>
        <dbReference type="SAM" id="MobiDB-lite"/>
    </source>
</evidence>
<name>A0A9W7EXB4_9STRA</name>
<comment type="caution">
    <text evidence="2">The sequence shown here is derived from an EMBL/GenBank/DDBJ whole genome shotgun (WGS) entry which is preliminary data.</text>
</comment>
<dbReference type="Proteomes" id="UP001165160">
    <property type="component" value="Unassembled WGS sequence"/>
</dbReference>
<evidence type="ECO:0000313" key="2">
    <source>
        <dbReference type="EMBL" id="GMH93770.1"/>
    </source>
</evidence>
<feature type="region of interest" description="Disordered" evidence="1">
    <location>
        <begin position="1"/>
        <end position="52"/>
    </location>
</feature>
<dbReference type="EMBL" id="BRXX01000145">
    <property type="protein sequence ID" value="GMH93770.1"/>
    <property type="molecule type" value="Genomic_DNA"/>
</dbReference>
<reference evidence="3" key="1">
    <citation type="journal article" date="2023" name="Commun. Biol.">
        <title>Genome analysis of Parmales, the sister group of diatoms, reveals the evolutionary specialization of diatoms from phago-mixotrophs to photoautotrophs.</title>
        <authorList>
            <person name="Ban H."/>
            <person name="Sato S."/>
            <person name="Yoshikawa S."/>
            <person name="Yamada K."/>
            <person name="Nakamura Y."/>
            <person name="Ichinomiya M."/>
            <person name="Sato N."/>
            <person name="Blanc-Mathieu R."/>
            <person name="Endo H."/>
            <person name="Kuwata A."/>
            <person name="Ogata H."/>
        </authorList>
    </citation>
    <scope>NUCLEOTIDE SEQUENCE [LARGE SCALE GENOMIC DNA]</scope>
    <source>
        <strain evidence="3">NIES 3699</strain>
    </source>
</reference>
<gene>
    <name evidence="2" type="ORF">TrVE_jg12180</name>
</gene>
<accession>A0A9W7EXB4</accession>
<organism evidence="2 3">
    <name type="scientific">Triparma verrucosa</name>
    <dbReference type="NCBI Taxonomy" id="1606542"/>
    <lineage>
        <taxon>Eukaryota</taxon>
        <taxon>Sar</taxon>
        <taxon>Stramenopiles</taxon>
        <taxon>Ochrophyta</taxon>
        <taxon>Bolidophyceae</taxon>
        <taxon>Parmales</taxon>
        <taxon>Triparmaceae</taxon>
        <taxon>Triparma</taxon>
    </lineage>
</organism>
<dbReference type="AlphaFoldDB" id="A0A9W7EXB4"/>
<sequence length="136" mass="13904">MAAVASARSGFGRKGPGAHGASSEATFECLPHSSSAPSPSPTLKSSETPKSHLLPPFLSALLDLLTLTESANTSDADGQNLLLPPPPLTCPAGDDDKFGEDPNPPSTSKANHPNRFMSDDGTQAGSKVRGVGVELL</sequence>
<protein>
    <submittedName>
        <fullName evidence="2">Uncharacterized protein</fullName>
    </submittedName>
</protein>
<feature type="compositionally biased region" description="Low complexity" evidence="1">
    <location>
        <begin position="31"/>
        <end position="46"/>
    </location>
</feature>
<proteinExistence type="predicted"/>
<keyword evidence="3" id="KW-1185">Reference proteome</keyword>